<organism evidence="1 2">
    <name type="scientific">Clostridium botulinum</name>
    <dbReference type="NCBI Taxonomy" id="1491"/>
    <lineage>
        <taxon>Bacteria</taxon>
        <taxon>Bacillati</taxon>
        <taxon>Bacillota</taxon>
        <taxon>Clostridia</taxon>
        <taxon>Eubacteriales</taxon>
        <taxon>Clostridiaceae</taxon>
        <taxon>Clostridium</taxon>
    </lineage>
</organism>
<reference evidence="1 2" key="1">
    <citation type="submission" date="2019-04" db="EMBL/GenBank/DDBJ databases">
        <title>Genome sequencing of Clostridium botulinum Groups I-IV and Clostridium butyricum.</title>
        <authorList>
            <person name="Brunt J."/>
            <person name="Van Vliet A.H.M."/>
            <person name="Stringer S.C."/>
            <person name="Carter A.T."/>
            <person name="Peck M.W."/>
        </authorList>
    </citation>
    <scope>NUCLEOTIDE SEQUENCE [LARGE SCALE GENOMIC DNA]</scope>
    <source>
        <strain evidence="1 2">BL81</strain>
    </source>
</reference>
<sequence length="138" mass="15824">MKTNTIATLYNHYTDKETERTVYKRTVITSVNWQEEQKTVVTDKGLVSVNQINVFIPFQSDFEGKEHIGPKAYKRLSEEEKNKYFTFDNDDFIVKGEIDGFVTVDALKKSYDNVATIISTLICDKGSLAIRHYEVGAK</sequence>
<name>A0A6B4JIN0_CLOBO</name>
<dbReference type="AlphaFoldDB" id="A0A6B4JIN0"/>
<evidence type="ECO:0000313" key="1">
    <source>
        <dbReference type="EMBL" id="NFV27538.1"/>
    </source>
</evidence>
<dbReference type="Proteomes" id="UP000486903">
    <property type="component" value="Unassembled WGS sequence"/>
</dbReference>
<dbReference type="Pfam" id="PF20536">
    <property type="entry name" value="DUF6751"/>
    <property type="match status" value="1"/>
</dbReference>
<dbReference type="EMBL" id="SXFB01000016">
    <property type="protein sequence ID" value="NFV27538.1"/>
    <property type="molecule type" value="Genomic_DNA"/>
</dbReference>
<dbReference type="InterPro" id="IPR046639">
    <property type="entry name" value="DUF6751"/>
</dbReference>
<proteinExistence type="predicted"/>
<accession>A0A6B4JIN0</accession>
<gene>
    <name evidence="1" type="ORF">FDG31_15495</name>
</gene>
<protein>
    <submittedName>
        <fullName evidence="1">Uncharacterized protein</fullName>
    </submittedName>
</protein>
<evidence type="ECO:0000313" key="2">
    <source>
        <dbReference type="Proteomes" id="UP000486903"/>
    </source>
</evidence>
<dbReference type="RefSeq" id="WP_003371264.1">
    <property type="nucleotide sequence ID" value="NZ_JACBBA010000001.1"/>
</dbReference>
<comment type="caution">
    <text evidence="1">The sequence shown here is derived from an EMBL/GenBank/DDBJ whole genome shotgun (WGS) entry which is preliminary data.</text>
</comment>